<keyword evidence="2" id="KW-0802">TPR repeat</keyword>
<dbReference type="CTD" id="6750312"/>
<dbReference type="InParanoid" id="B3RKB0"/>
<dbReference type="HOGENOM" id="CLU_422334_0_0_1"/>
<dbReference type="SMART" id="SM00028">
    <property type="entry name" value="TPR"/>
    <property type="match status" value="5"/>
</dbReference>
<dbReference type="Proteomes" id="UP000009022">
    <property type="component" value="Unassembled WGS sequence"/>
</dbReference>
<evidence type="ECO:0000313" key="3">
    <source>
        <dbReference type="EMBL" id="EDV29896.1"/>
    </source>
</evidence>
<protein>
    <submittedName>
        <fullName evidence="3">Uncharacterized protein</fullName>
    </submittedName>
</protein>
<evidence type="ECO:0000256" key="1">
    <source>
        <dbReference type="ARBA" id="ARBA00022737"/>
    </source>
</evidence>
<keyword evidence="4" id="KW-1185">Reference proteome</keyword>
<dbReference type="Gene3D" id="1.25.40.10">
    <property type="entry name" value="Tetratricopeptide repeat domain"/>
    <property type="match status" value="2"/>
</dbReference>
<dbReference type="SUPFAM" id="SSF48452">
    <property type="entry name" value="TPR-like"/>
    <property type="match status" value="2"/>
</dbReference>
<reference evidence="3 4" key="1">
    <citation type="journal article" date="2008" name="Nature">
        <title>The Trichoplax genome and the nature of placozoans.</title>
        <authorList>
            <person name="Srivastava M."/>
            <person name="Begovic E."/>
            <person name="Chapman J."/>
            <person name="Putnam N.H."/>
            <person name="Hellsten U."/>
            <person name="Kawashima T."/>
            <person name="Kuo A."/>
            <person name="Mitros T."/>
            <person name="Salamov A."/>
            <person name="Carpenter M.L."/>
            <person name="Signorovitch A.Y."/>
            <person name="Moreno M.A."/>
            <person name="Kamm K."/>
            <person name="Grimwood J."/>
            <person name="Schmutz J."/>
            <person name="Shapiro H."/>
            <person name="Grigoriev I.V."/>
            <person name="Buss L.W."/>
            <person name="Schierwater B."/>
            <person name="Dellaporta S.L."/>
            <person name="Rokhsar D.S."/>
        </authorList>
    </citation>
    <scope>NUCLEOTIDE SEQUENCE [LARGE SCALE GENOMIC DNA]</scope>
    <source>
        <strain evidence="3 4">Grell-BS-1999</strain>
    </source>
</reference>
<dbReference type="eggNOG" id="KOG1840">
    <property type="taxonomic scope" value="Eukaryota"/>
</dbReference>
<organism evidence="3 4">
    <name type="scientific">Trichoplax adhaerens</name>
    <name type="common">Trichoplax reptans</name>
    <dbReference type="NCBI Taxonomy" id="10228"/>
    <lineage>
        <taxon>Eukaryota</taxon>
        <taxon>Metazoa</taxon>
        <taxon>Placozoa</taxon>
        <taxon>Uniplacotomia</taxon>
        <taxon>Trichoplacea</taxon>
        <taxon>Trichoplacidae</taxon>
        <taxon>Trichoplax</taxon>
    </lineage>
</organism>
<accession>B3RKB0</accession>
<dbReference type="AlphaFoldDB" id="B3RKB0"/>
<dbReference type="KEGG" id="tad:TRIADDRAFT_52778"/>
<dbReference type="RefSeq" id="XP_002109098.1">
    <property type="nucleotide sequence ID" value="XM_002109062.1"/>
</dbReference>
<gene>
    <name evidence="3" type="ORF">TRIADDRAFT_52778</name>
</gene>
<dbReference type="PhylomeDB" id="B3RKB0"/>
<evidence type="ECO:0000313" key="4">
    <source>
        <dbReference type="Proteomes" id="UP000009022"/>
    </source>
</evidence>
<keyword evidence="1" id="KW-0677">Repeat</keyword>
<evidence type="ECO:0000256" key="2">
    <source>
        <dbReference type="ARBA" id="ARBA00022803"/>
    </source>
</evidence>
<dbReference type="Gene3D" id="2.60.220.30">
    <property type="match status" value="1"/>
</dbReference>
<dbReference type="Pfam" id="PF13424">
    <property type="entry name" value="TPR_12"/>
    <property type="match status" value="1"/>
</dbReference>
<dbReference type="OrthoDB" id="20872at2759"/>
<dbReference type="PANTHER" id="PTHR45641:SF1">
    <property type="entry name" value="AAA+ ATPASE DOMAIN-CONTAINING PROTEIN"/>
    <property type="match status" value="1"/>
</dbReference>
<proteinExistence type="predicted"/>
<dbReference type="InterPro" id="IPR011990">
    <property type="entry name" value="TPR-like_helical_dom_sf"/>
</dbReference>
<sequence>MELTMNQSASEKIILIKSMRQNGQLYYNARDYLAAKSFLEQGLQLTKSAEENQRSAEFTLIKKDLLLFIATVCIIIGDYQKATDCIQEVKEISEKEGDGVFLARCHDREAEIKKAFREYDRALALANKSLQIKCSILCPRNSLDVADSYTLIGYIHYDKEEYSKALAAHHAALDIRLKARKEDSRKVAKSLENLGKIYFKVLKYDDAMEMCQSSVKILLASTDHNYYDIIDVYNCIADIHICRLKYNLAIETYQKILKNYTSTLGDSHPIVQCYMRKIAKFFHEFGRNIDIQLTSNQILLETQDLQQKDIAIVDDLALEGGEKVSANPIAEETDTPQTTYNCQAKEYSCVTLKGLPEVKLTIPKNCLLSDTLVTIKASHTDPPFILSSNRLKLKFVSPVILIEPSGLQLNTPDNQLPTLQLPVVKENISDGKHAEDEQVVCLFYQNGETLEWKKDESNRSHDWIKRGEDRSAIFHISQFTAFGAVASPSQASALTLQAYFVRTDTPIFFLWLKIALKGHEISPDEKRYKNWTFEKLVTDVDEEFKLPNGSYRLKFTSDYLDHSPLTGDSNVGHFTWDNSCLESRFVRFRCQILESEFKPPELCKVTLMDTDKEIVSSYLIQVSHDTSIALTAYKSLAIAIIFFNFHSYQ</sequence>
<name>B3RKB0_TRIAD</name>
<dbReference type="GeneID" id="6750312"/>
<dbReference type="PANTHER" id="PTHR45641">
    <property type="entry name" value="TETRATRICOPEPTIDE REPEAT PROTEIN (AFU_ORTHOLOGUE AFUA_6G03870)"/>
    <property type="match status" value="1"/>
</dbReference>
<dbReference type="InterPro" id="IPR019734">
    <property type="entry name" value="TPR_rpt"/>
</dbReference>
<dbReference type="EMBL" id="DS985241">
    <property type="protein sequence ID" value="EDV29896.1"/>
    <property type="molecule type" value="Genomic_DNA"/>
</dbReference>